<dbReference type="EMBL" id="BAVZ01000008">
    <property type="protein sequence ID" value="GAF08817.1"/>
    <property type="molecule type" value="Genomic_DNA"/>
</dbReference>
<dbReference type="STRING" id="1236976.JCM16418_2924"/>
<gene>
    <name evidence="1" type="ORF">JCM16418_2924</name>
</gene>
<accession>W7YJY9</accession>
<keyword evidence="2" id="KW-1185">Reference proteome</keyword>
<dbReference type="RefSeq" id="WP_242403827.1">
    <property type="nucleotide sequence ID" value="NZ_BAVZ01000008.1"/>
</dbReference>
<reference evidence="1 2" key="1">
    <citation type="journal article" date="2014" name="Genome Announc.">
        <title>Draft Genome Sequence of Paenibacillus pini JCM 16418T, Isolated from the Rhizosphere of Pine Tree.</title>
        <authorList>
            <person name="Yuki M."/>
            <person name="Oshima K."/>
            <person name="Suda W."/>
            <person name="Oshida Y."/>
            <person name="Kitamura K."/>
            <person name="Iida Y."/>
            <person name="Hattori M."/>
            <person name="Ohkuma M."/>
        </authorList>
    </citation>
    <scope>NUCLEOTIDE SEQUENCE [LARGE SCALE GENOMIC DNA]</scope>
    <source>
        <strain evidence="1 2">JCM 16418</strain>
    </source>
</reference>
<comment type="caution">
    <text evidence="1">The sequence shown here is derived from an EMBL/GenBank/DDBJ whole genome shotgun (WGS) entry which is preliminary data.</text>
</comment>
<evidence type="ECO:0000313" key="1">
    <source>
        <dbReference type="EMBL" id="GAF08817.1"/>
    </source>
</evidence>
<dbReference type="eggNOG" id="ENOG503164N">
    <property type="taxonomic scope" value="Bacteria"/>
</dbReference>
<name>W7YJY9_9BACL</name>
<dbReference type="AlphaFoldDB" id="W7YJY9"/>
<proteinExistence type="predicted"/>
<organism evidence="1 2">
    <name type="scientific">Paenibacillus pini JCM 16418</name>
    <dbReference type="NCBI Taxonomy" id="1236976"/>
    <lineage>
        <taxon>Bacteria</taxon>
        <taxon>Bacillati</taxon>
        <taxon>Bacillota</taxon>
        <taxon>Bacilli</taxon>
        <taxon>Bacillales</taxon>
        <taxon>Paenibacillaceae</taxon>
        <taxon>Paenibacillus</taxon>
    </lineage>
</organism>
<evidence type="ECO:0000313" key="2">
    <source>
        <dbReference type="Proteomes" id="UP000019364"/>
    </source>
</evidence>
<protein>
    <submittedName>
        <fullName evidence="1">Uncharacterized protein</fullName>
    </submittedName>
</protein>
<sequence>MSMQEMIASLSDEMLAYAELTQDPLFHKIPKDQISYYVESSLDQGRQMGAHYAGISVRECCKREGLAFEITSKSGTFHQVSFRAQIDFAKKPPEIVIYSSSLVEMQQALETLLGREESPDIDELIDIHLAHEFFHYLEYKSGHFTNELLKPIDVFKLGFYTKRSSVVKSSEIAAHAFCKEMMGLPYLPNLLDYVYLIENKQMSLEQFKSISINWI</sequence>
<dbReference type="Proteomes" id="UP000019364">
    <property type="component" value="Unassembled WGS sequence"/>
</dbReference>